<evidence type="ECO:0000313" key="4">
    <source>
        <dbReference type="Proteomes" id="UP000472676"/>
    </source>
</evidence>
<dbReference type="Gene3D" id="1.20.1050.10">
    <property type="match status" value="2"/>
</dbReference>
<dbReference type="PROSITE" id="PS50404">
    <property type="entry name" value="GST_NTER"/>
    <property type="match status" value="1"/>
</dbReference>
<protein>
    <submittedName>
        <fullName evidence="3">Glutathione S-transferase family protein</fullName>
    </submittedName>
</protein>
<comment type="caution">
    <text evidence="3">The sequence shown here is derived from an EMBL/GenBank/DDBJ whole genome shotgun (WGS) entry which is preliminary data.</text>
</comment>
<dbReference type="RefSeq" id="WP_166261022.1">
    <property type="nucleotide sequence ID" value="NZ_JAAMOW010000010.1"/>
</dbReference>
<dbReference type="InterPro" id="IPR036282">
    <property type="entry name" value="Glutathione-S-Trfase_C_sf"/>
</dbReference>
<dbReference type="InterPro" id="IPR040079">
    <property type="entry name" value="Glutathione_S-Trfase"/>
</dbReference>
<dbReference type="Proteomes" id="UP000472676">
    <property type="component" value="Unassembled WGS sequence"/>
</dbReference>
<name>A0A6M2BW34_9GAMM</name>
<dbReference type="InterPro" id="IPR036249">
    <property type="entry name" value="Thioredoxin-like_sf"/>
</dbReference>
<dbReference type="Gene3D" id="3.40.30.10">
    <property type="entry name" value="Glutaredoxin"/>
    <property type="match status" value="1"/>
</dbReference>
<dbReference type="InterPro" id="IPR050983">
    <property type="entry name" value="GST_Omega/HSP26"/>
</dbReference>
<dbReference type="SUPFAM" id="SSF52833">
    <property type="entry name" value="Thioredoxin-like"/>
    <property type="match status" value="1"/>
</dbReference>
<dbReference type="SUPFAM" id="SSF47616">
    <property type="entry name" value="GST C-terminal domain-like"/>
    <property type="match status" value="1"/>
</dbReference>
<accession>A0A6M2BW34</accession>
<dbReference type="EMBL" id="JAAMOW010000010">
    <property type="protein sequence ID" value="NGY06786.1"/>
    <property type="molecule type" value="Genomic_DNA"/>
</dbReference>
<sequence>MKVNSSRENIVLTQMEISPFCDKVRRTLHYKGLAYSTREVKLIELSFLKRLAPTGKVPILDYGSERLWDSTDICLALEARHPAPALLPEDPRDRADALLLEDWADETLYFFEMTMRFVWPDDQGRWSRELARFDIPVVRSLAPMLVPRLTKTIVGHQGTGRKTREQILLELDRLFGALALRISKTGFCVGSALSLADISVASQIHCIQGSSQGARSVDAHPELADWKRRIDAATLP</sequence>
<dbReference type="InterPro" id="IPR004046">
    <property type="entry name" value="GST_C"/>
</dbReference>
<gene>
    <name evidence="3" type="ORF">G7Y85_18585</name>
</gene>
<keyword evidence="4" id="KW-1185">Reference proteome</keyword>
<proteinExistence type="predicted"/>
<evidence type="ECO:0000259" key="1">
    <source>
        <dbReference type="PROSITE" id="PS50404"/>
    </source>
</evidence>
<dbReference type="GO" id="GO:0016740">
    <property type="term" value="F:transferase activity"/>
    <property type="evidence" value="ECO:0007669"/>
    <property type="project" value="UniProtKB-KW"/>
</dbReference>
<dbReference type="CDD" id="cd00299">
    <property type="entry name" value="GST_C_family"/>
    <property type="match status" value="1"/>
</dbReference>
<dbReference type="Pfam" id="PF00043">
    <property type="entry name" value="GST_C"/>
    <property type="match status" value="1"/>
</dbReference>
<dbReference type="InterPro" id="IPR010987">
    <property type="entry name" value="Glutathione-S-Trfase_C-like"/>
</dbReference>
<feature type="domain" description="GST N-terminal" evidence="1">
    <location>
        <begin position="8"/>
        <end position="85"/>
    </location>
</feature>
<dbReference type="PANTHER" id="PTHR43968">
    <property type="match status" value="1"/>
</dbReference>
<evidence type="ECO:0000313" key="3">
    <source>
        <dbReference type="EMBL" id="NGY06786.1"/>
    </source>
</evidence>
<dbReference type="PROSITE" id="PS50405">
    <property type="entry name" value="GST_CTER"/>
    <property type="match status" value="1"/>
</dbReference>
<organism evidence="3 4">
    <name type="scientific">Solimonas terrae</name>
    <dbReference type="NCBI Taxonomy" id="1396819"/>
    <lineage>
        <taxon>Bacteria</taxon>
        <taxon>Pseudomonadati</taxon>
        <taxon>Pseudomonadota</taxon>
        <taxon>Gammaproteobacteria</taxon>
        <taxon>Nevskiales</taxon>
        <taxon>Nevskiaceae</taxon>
        <taxon>Solimonas</taxon>
    </lineage>
</organism>
<dbReference type="InterPro" id="IPR004045">
    <property type="entry name" value="Glutathione_S-Trfase_N"/>
</dbReference>
<dbReference type="AlphaFoldDB" id="A0A6M2BW34"/>
<dbReference type="CDD" id="cd00570">
    <property type="entry name" value="GST_N_family"/>
    <property type="match status" value="1"/>
</dbReference>
<dbReference type="SFLD" id="SFLDS00019">
    <property type="entry name" value="Glutathione_Transferase_(cytos"/>
    <property type="match status" value="1"/>
</dbReference>
<dbReference type="Pfam" id="PF13417">
    <property type="entry name" value="GST_N_3"/>
    <property type="match status" value="1"/>
</dbReference>
<reference evidence="3 4" key="1">
    <citation type="journal article" date="2014" name="Int. J. Syst. Evol. Microbiol.">
        <title>Solimonas terrae sp. nov., isolated from soil.</title>
        <authorList>
            <person name="Kim S.J."/>
            <person name="Moon J.Y."/>
            <person name="Weon H.Y."/>
            <person name="Ahn J.H."/>
            <person name="Chen W.M."/>
            <person name="Kwon S.W."/>
        </authorList>
    </citation>
    <scope>NUCLEOTIDE SEQUENCE [LARGE SCALE GENOMIC DNA]</scope>
    <source>
        <strain evidence="3 4">KIS83-12</strain>
    </source>
</reference>
<feature type="domain" description="GST C-terminal" evidence="2">
    <location>
        <begin position="90"/>
        <end position="236"/>
    </location>
</feature>
<keyword evidence="3" id="KW-0808">Transferase</keyword>
<dbReference type="PANTHER" id="PTHR43968:SF6">
    <property type="entry name" value="GLUTATHIONE S-TRANSFERASE OMEGA"/>
    <property type="match status" value="1"/>
</dbReference>
<evidence type="ECO:0000259" key="2">
    <source>
        <dbReference type="PROSITE" id="PS50405"/>
    </source>
</evidence>
<dbReference type="GO" id="GO:0005737">
    <property type="term" value="C:cytoplasm"/>
    <property type="evidence" value="ECO:0007669"/>
    <property type="project" value="TreeGrafter"/>
</dbReference>